<keyword evidence="2 5" id="KW-0378">Hydrolase</keyword>
<comment type="function">
    <text evidence="5">Acts in the modification of cell walls via demethylesterification of cell wall pectin.</text>
</comment>
<dbReference type="GO" id="GO:0045490">
    <property type="term" value="P:pectin catabolic process"/>
    <property type="evidence" value="ECO:0007669"/>
    <property type="project" value="UniProtKB-UniRule"/>
</dbReference>
<keyword evidence="5" id="KW-0964">Secreted</keyword>
<feature type="active site" evidence="4">
    <location>
        <position position="214"/>
    </location>
</feature>
<dbReference type="EC" id="3.1.1.11" evidence="5"/>
<dbReference type="InterPro" id="IPR033131">
    <property type="entry name" value="Pectinesterase_Asp_AS"/>
</dbReference>
<feature type="domain" description="Pectinesterase catalytic" evidence="6">
    <location>
        <begin position="72"/>
        <end position="230"/>
    </location>
</feature>
<comment type="pathway">
    <text evidence="1 5">Glycan metabolism; pectin degradation; 2-dehydro-3-deoxy-D-gluconate from pectin: step 1/5.</text>
</comment>
<keyword evidence="3 5" id="KW-0063">Aspartyl esterase</keyword>
<dbReference type="GO" id="GO:0042545">
    <property type="term" value="P:cell wall modification"/>
    <property type="evidence" value="ECO:0007669"/>
    <property type="project" value="UniProtKB-UniRule"/>
</dbReference>
<evidence type="ECO:0000256" key="3">
    <source>
        <dbReference type="ARBA" id="ARBA00023085"/>
    </source>
</evidence>
<dbReference type="PROSITE" id="PS00503">
    <property type="entry name" value="PECTINESTERASE_2"/>
    <property type="match status" value="1"/>
</dbReference>
<comment type="subcellular location">
    <subcellularLocation>
        <location evidence="5">Secreted</location>
        <location evidence="5">Cell wall</location>
    </subcellularLocation>
</comment>
<dbReference type="InterPro" id="IPR018040">
    <property type="entry name" value="Pectinesterase_Tyr_AS"/>
</dbReference>
<dbReference type="GO" id="GO:0030599">
    <property type="term" value="F:pectinesterase activity"/>
    <property type="evidence" value="ECO:0007669"/>
    <property type="project" value="UniProtKB-UniRule"/>
</dbReference>
<dbReference type="SUPFAM" id="SSF51126">
    <property type="entry name" value="Pectin lyase-like"/>
    <property type="match status" value="1"/>
</dbReference>
<keyword evidence="5" id="KW-0134">Cell wall</keyword>
<accession>A0A9W7LHP4</accession>
<organism evidence="7 8">
    <name type="scientific">Hibiscus trionum</name>
    <name type="common">Flower of an hour</name>
    <dbReference type="NCBI Taxonomy" id="183268"/>
    <lineage>
        <taxon>Eukaryota</taxon>
        <taxon>Viridiplantae</taxon>
        <taxon>Streptophyta</taxon>
        <taxon>Embryophyta</taxon>
        <taxon>Tracheophyta</taxon>
        <taxon>Spermatophyta</taxon>
        <taxon>Magnoliopsida</taxon>
        <taxon>eudicotyledons</taxon>
        <taxon>Gunneridae</taxon>
        <taxon>Pentapetalae</taxon>
        <taxon>rosids</taxon>
        <taxon>malvids</taxon>
        <taxon>Malvales</taxon>
        <taxon>Malvaceae</taxon>
        <taxon>Malvoideae</taxon>
        <taxon>Hibiscus</taxon>
    </lineage>
</organism>
<dbReference type="PROSITE" id="PS00800">
    <property type="entry name" value="PECTINESTERASE_1"/>
    <property type="match status" value="1"/>
</dbReference>
<evidence type="ECO:0000256" key="1">
    <source>
        <dbReference type="ARBA" id="ARBA00005184"/>
    </source>
</evidence>
<dbReference type="Proteomes" id="UP001165190">
    <property type="component" value="Unassembled WGS sequence"/>
</dbReference>
<keyword evidence="5" id="KW-0961">Cell wall biogenesis/degradation</keyword>
<dbReference type="InterPro" id="IPR012334">
    <property type="entry name" value="Pectin_lyas_fold"/>
</dbReference>
<dbReference type="EMBL" id="BSYR01000003">
    <property type="protein sequence ID" value="GMI64444.1"/>
    <property type="molecule type" value="Genomic_DNA"/>
</dbReference>
<dbReference type="Pfam" id="PF01095">
    <property type="entry name" value="Pectinesterase"/>
    <property type="match status" value="1"/>
</dbReference>
<gene>
    <name evidence="7" type="ORF">HRI_000113700</name>
</gene>
<dbReference type="OrthoDB" id="2019149at2759"/>
<comment type="caution">
    <text evidence="7">The sequence shown here is derived from an EMBL/GenBank/DDBJ whole genome shotgun (WGS) entry which is preliminary data.</text>
</comment>
<name>A0A9W7LHP4_HIBTR</name>
<sequence length="231" mass="25364">MRKLLNTSQMLTSNGLAMVCEIPKLIRDLKFPALTGAGGATRKLLAKDGFPSWVSFRQRMLLQQNPSHMKPNVVVAKYGCGKYKSINQALKEVPKNNASPFVIHIKAGVYNEQVLVDKYMSNFVFIGDEPTNTIVTSHLNFIDGTSTFKSATAAVIGTKFMARGIGFENTAGGIKHQAVALKVQGDKAIFHNCQMDGYQDCKLYRECTVTGTVDYIFGNSATIIQNCKLIS</sequence>
<comment type="catalytic activity">
    <reaction evidence="5">
        <text>[(1-&gt;4)-alpha-D-galacturonosyl methyl ester](n) + n H2O = [(1-&gt;4)-alpha-D-galacturonosyl](n) + n methanol + n H(+)</text>
        <dbReference type="Rhea" id="RHEA:22380"/>
        <dbReference type="Rhea" id="RHEA-COMP:14570"/>
        <dbReference type="Rhea" id="RHEA-COMP:14573"/>
        <dbReference type="ChEBI" id="CHEBI:15377"/>
        <dbReference type="ChEBI" id="CHEBI:15378"/>
        <dbReference type="ChEBI" id="CHEBI:17790"/>
        <dbReference type="ChEBI" id="CHEBI:140522"/>
        <dbReference type="ChEBI" id="CHEBI:140523"/>
        <dbReference type="EC" id="3.1.1.11"/>
    </reaction>
</comment>
<evidence type="ECO:0000256" key="2">
    <source>
        <dbReference type="ARBA" id="ARBA00022801"/>
    </source>
</evidence>
<dbReference type="PANTHER" id="PTHR31707">
    <property type="entry name" value="PECTINESTERASE"/>
    <property type="match status" value="1"/>
</dbReference>
<evidence type="ECO:0000256" key="5">
    <source>
        <dbReference type="RuleBase" id="RU000589"/>
    </source>
</evidence>
<dbReference type="InterPro" id="IPR000070">
    <property type="entry name" value="Pectinesterase_cat"/>
</dbReference>
<proteinExistence type="predicted"/>
<evidence type="ECO:0000313" key="8">
    <source>
        <dbReference type="Proteomes" id="UP001165190"/>
    </source>
</evidence>
<dbReference type="Gene3D" id="2.160.20.10">
    <property type="entry name" value="Single-stranded right-handed beta-helix, Pectin lyase-like"/>
    <property type="match status" value="1"/>
</dbReference>
<dbReference type="AlphaFoldDB" id="A0A9W7LHP4"/>
<protein>
    <recommendedName>
        <fullName evidence="5">Pectinesterase</fullName>
        <ecNumber evidence="5">3.1.1.11</ecNumber>
    </recommendedName>
</protein>
<keyword evidence="8" id="KW-1185">Reference proteome</keyword>
<evidence type="ECO:0000256" key="4">
    <source>
        <dbReference type="PROSITE-ProRule" id="PRU10040"/>
    </source>
</evidence>
<reference evidence="7" key="1">
    <citation type="submission" date="2023-05" db="EMBL/GenBank/DDBJ databases">
        <title>Genome and transcriptome analyses reveal genes involved in the formation of fine ridges on petal epidermal cells in Hibiscus trionum.</title>
        <authorList>
            <person name="Koshimizu S."/>
            <person name="Masuda S."/>
            <person name="Ishii T."/>
            <person name="Shirasu K."/>
            <person name="Hoshino A."/>
            <person name="Arita M."/>
        </authorList>
    </citation>
    <scope>NUCLEOTIDE SEQUENCE</scope>
    <source>
        <strain evidence="7">Hamamatsu line</strain>
    </source>
</reference>
<dbReference type="InterPro" id="IPR011050">
    <property type="entry name" value="Pectin_lyase_fold/virulence"/>
</dbReference>
<evidence type="ECO:0000259" key="6">
    <source>
        <dbReference type="Pfam" id="PF01095"/>
    </source>
</evidence>
<evidence type="ECO:0000313" key="7">
    <source>
        <dbReference type="EMBL" id="GMI64444.1"/>
    </source>
</evidence>